<dbReference type="RefSeq" id="WP_106304104.1">
    <property type="nucleotide sequence ID" value="NZ_PVWO01000111.1"/>
</dbReference>
<keyword evidence="1" id="KW-1133">Transmembrane helix</keyword>
<keyword evidence="1" id="KW-0812">Transmembrane</keyword>
<comment type="caution">
    <text evidence="2">The sequence shown here is derived from an EMBL/GenBank/DDBJ whole genome shotgun (WGS) entry which is preliminary data.</text>
</comment>
<evidence type="ECO:0000313" key="3">
    <source>
        <dbReference type="Proteomes" id="UP000238937"/>
    </source>
</evidence>
<name>A0A2T1GGF2_9CYAN</name>
<dbReference type="InterPro" id="IPR011008">
    <property type="entry name" value="Dimeric_a/b-barrel"/>
</dbReference>
<dbReference type="OrthoDB" id="1494254at2"/>
<dbReference type="InterPro" id="IPR038762">
    <property type="entry name" value="ABM_predict"/>
</dbReference>
<dbReference type="SUPFAM" id="SSF54909">
    <property type="entry name" value="Dimeric alpha+beta barrel"/>
    <property type="match status" value="1"/>
</dbReference>
<organism evidence="2 3">
    <name type="scientific">Chamaesiphon polymorphus CCALA 037</name>
    <dbReference type="NCBI Taxonomy" id="2107692"/>
    <lineage>
        <taxon>Bacteria</taxon>
        <taxon>Bacillati</taxon>
        <taxon>Cyanobacteriota</taxon>
        <taxon>Cyanophyceae</taxon>
        <taxon>Gomontiellales</taxon>
        <taxon>Chamaesiphonaceae</taxon>
        <taxon>Chamaesiphon</taxon>
    </lineage>
</organism>
<keyword evidence="3" id="KW-1185">Reference proteome</keyword>
<keyword evidence="1" id="KW-0472">Membrane</keyword>
<reference evidence="2 3" key="1">
    <citation type="submission" date="2018-03" db="EMBL/GenBank/DDBJ databases">
        <title>The ancient ancestry and fast evolution of plastids.</title>
        <authorList>
            <person name="Moore K.R."/>
            <person name="Magnabosco C."/>
            <person name="Momper L."/>
            <person name="Gold D.A."/>
            <person name="Bosak T."/>
            <person name="Fournier G.P."/>
        </authorList>
    </citation>
    <scope>NUCLEOTIDE SEQUENCE [LARGE SCALE GENOMIC DNA]</scope>
    <source>
        <strain evidence="2 3">CCALA 037</strain>
    </source>
</reference>
<dbReference type="PANTHER" id="PTHR40057">
    <property type="entry name" value="SLR1162 PROTEIN"/>
    <property type="match status" value="1"/>
</dbReference>
<protein>
    <recommendedName>
        <fullName evidence="4">Antibiotic biosynthesis monooxygenase</fullName>
    </recommendedName>
</protein>
<sequence>MNSTSEARIHQVFYSSLVTEYITPQGKDFAFKRWHHRLVNRAKNHPGFMRFDLCPPLRCIDPVVKWYSIVHFDSPEHLDSWVGSIDRQQLVVSGRQIFHAYRFKSFTTGLEGWFSHQQGGAERPSLSSPAWKKILTVVVGLYPTLMIQSQLFSALGIFNSWSPASRMLINNLITSSILTLIVMPFISQKLHFWLQPTDLLASRKNDLTGAFIVITILGVMMVLFDRF</sequence>
<evidence type="ECO:0000313" key="2">
    <source>
        <dbReference type="EMBL" id="PSB56719.1"/>
    </source>
</evidence>
<evidence type="ECO:0000256" key="1">
    <source>
        <dbReference type="SAM" id="Phobius"/>
    </source>
</evidence>
<dbReference type="EMBL" id="PVWO01000111">
    <property type="protein sequence ID" value="PSB56719.1"/>
    <property type="molecule type" value="Genomic_DNA"/>
</dbReference>
<dbReference type="PANTHER" id="PTHR40057:SF1">
    <property type="entry name" value="SLR1162 PROTEIN"/>
    <property type="match status" value="1"/>
</dbReference>
<dbReference type="AlphaFoldDB" id="A0A2T1GGF2"/>
<feature type="transmembrane region" description="Helical" evidence="1">
    <location>
        <begin position="207"/>
        <end position="224"/>
    </location>
</feature>
<dbReference type="Proteomes" id="UP000238937">
    <property type="component" value="Unassembled WGS sequence"/>
</dbReference>
<feature type="transmembrane region" description="Helical" evidence="1">
    <location>
        <begin position="167"/>
        <end position="186"/>
    </location>
</feature>
<gene>
    <name evidence="2" type="ORF">C7B77_10945</name>
</gene>
<proteinExistence type="predicted"/>
<dbReference type="Gene3D" id="3.30.70.100">
    <property type="match status" value="1"/>
</dbReference>
<accession>A0A2T1GGF2</accession>
<evidence type="ECO:0008006" key="4">
    <source>
        <dbReference type="Google" id="ProtNLM"/>
    </source>
</evidence>